<name>A0A235FDQ6_9BACL</name>
<dbReference type="AlphaFoldDB" id="A0A235FDQ6"/>
<protein>
    <submittedName>
        <fullName evidence="1">Uncharacterized protein</fullName>
    </submittedName>
</protein>
<evidence type="ECO:0000313" key="1">
    <source>
        <dbReference type="EMBL" id="OYD59047.1"/>
    </source>
</evidence>
<dbReference type="EMBL" id="NOII01000001">
    <property type="protein sequence ID" value="OYD59047.1"/>
    <property type="molecule type" value="Genomic_DNA"/>
</dbReference>
<dbReference type="RefSeq" id="WP_094251007.1">
    <property type="nucleotide sequence ID" value="NZ_JBHLXL010000001.1"/>
</dbReference>
<organism evidence="1 2">
    <name type="scientific">Fictibacillus aquaticus</name>
    <dbReference type="NCBI Taxonomy" id="2021314"/>
    <lineage>
        <taxon>Bacteria</taxon>
        <taxon>Bacillati</taxon>
        <taxon>Bacillota</taxon>
        <taxon>Bacilli</taxon>
        <taxon>Bacillales</taxon>
        <taxon>Fictibacillaceae</taxon>
        <taxon>Fictibacillus</taxon>
    </lineage>
</organism>
<sequence length="130" mass="13643">MSLFHNNGSCCGNTAGTSHKKSTSCVCELLKALADAQSNPCRMGARQQVRLVLKGSSAPLNVNNVAEFLGTVFTLVSFDPATGCVVLTFEEQNLVAPPPPSFTRTIVLDCKCICAVICIEPGTTPPVVTA</sequence>
<proteinExistence type="predicted"/>
<evidence type="ECO:0000313" key="2">
    <source>
        <dbReference type="Proteomes" id="UP000215059"/>
    </source>
</evidence>
<accession>A0A235FDQ6</accession>
<keyword evidence="2" id="KW-1185">Reference proteome</keyword>
<dbReference type="OrthoDB" id="2942502at2"/>
<reference evidence="1 2" key="1">
    <citation type="submission" date="2017-07" db="EMBL/GenBank/DDBJ databases">
        <title>Fictibacillus sp. nov. GDSW-R2A3 Genome sequencing and assembly.</title>
        <authorList>
            <person name="Mayilraj S."/>
        </authorList>
    </citation>
    <scope>NUCLEOTIDE SEQUENCE [LARGE SCALE GENOMIC DNA]</scope>
    <source>
        <strain evidence="1 2">GDSW-R2A3</strain>
    </source>
</reference>
<dbReference type="Proteomes" id="UP000215059">
    <property type="component" value="Unassembled WGS sequence"/>
</dbReference>
<gene>
    <name evidence="1" type="ORF">CGZ90_03855</name>
</gene>
<comment type="caution">
    <text evidence="1">The sequence shown here is derived from an EMBL/GenBank/DDBJ whole genome shotgun (WGS) entry which is preliminary data.</text>
</comment>